<reference evidence="1 2" key="1">
    <citation type="submission" date="2018-06" db="EMBL/GenBank/DDBJ databases">
        <authorList>
            <consortium name="Pathogen Informatics"/>
            <person name="Doyle S."/>
        </authorList>
    </citation>
    <scope>NUCLEOTIDE SEQUENCE [LARGE SCALE GENOMIC DNA]</scope>
    <source>
        <strain evidence="1 2">NCTC13067</strain>
    </source>
</reference>
<gene>
    <name evidence="1" type="ORF">NCTC13067_01189</name>
</gene>
<name>A0A347B036_9BACT</name>
<dbReference type="OMA" id="HRFITVE"/>
<dbReference type="RefSeq" id="WP_013671063.1">
    <property type="nucleotide sequence ID" value="NZ_CALKRA010000027.1"/>
</dbReference>
<protein>
    <recommendedName>
        <fullName evidence="3">Periplasmic heavy metal sensor</fullName>
    </recommendedName>
</protein>
<dbReference type="EMBL" id="UGTM01000001">
    <property type="protein sequence ID" value="SUB87520.1"/>
    <property type="molecule type" value="Genomic_DNA"/>
</dbReference>
<organism evidence="1 2">
    <name type="scientific">Prevotella denticola</name>
    <dbReference type="NCBI Taxonomy" id="28129"/>
    <lineage>
        <taxon>Bacteria</taxon>
        <taxon>Pseudomonadati</taxon>
        <taxon>Bacteroidota</taxon>
        <taxon>Bacteroidia</taxon>
        <taxon>Bacteroidales</taxon>
        <taxon>Prevotellaceae</taxon>
        <taxon>Prevotella</taxon>
    </lineage>
</organism>
<evidence type="ECO:0000313" key="1">
    <source>
        <dbReference type="EMBL" id="SUB87520.1"/>
    </source>
</evidence>
<accession>A0A347B036</accession>
<evidence type="ECO:0000313" key="2">
    <source>
        <dbReference type="Proteomes" id="UP000255469"/>
    </source>
</evidence>
<proteinExistence type="predicted"/>
<dbReference type="AlphaFoldDB" id="A0A347B036"/>
<dbReference type="Proteomes" id="UP000255469">
    <property type="component" value="Unassembled WGS sequence"/>
</dbReference>
<sequence>MKYRKLILTLCAFLCFVSMGAQRRFDPDKFRAELHRFITVEAGLTRQEAARLFPVYDEMMAKQRPVFDRLRTLHNAKPSSDQEACRLIEKADGLEIQLRQMEQHYHRKMLRVIPGRKLMQVLEAERRFHRQTFRKMAGGEPKMKM</sequence>
<evidence type="ECO:0008006" key="3">
    <source>
        <dbReference type="Google" id="ProtNLM"/>
    </source>
</evidence>